<keyword evidence="1" id="KW-0175">Coiled coil</keyword>
<proteinExistence type="predicted"/>
<evidence type="ECO:0000256" key="1">
    <source>
        <dbReference type="SAM" id="Coils"/>
    </source>
</evidence>
<protein>
    <submittedName>
        <fullName evidence="2">Uncharacterized protein</fullName>
    </submittedName>
</protein>
<gene>
    <name evidence="2" type="ORF">JF259_05285</name>
</gene>
<dbReference type="RefSeq" id="WP_199114170.1">
    <property type="nucleotide sequence ID" value="NZ_JAELVQ010000004.1"/>
</dbReference>
<dbReference type="AlphaFoldDB" id="A0A8J7IMT7"/>
<evidence type="ECO:0000313" key="2">
    <source>
        <dbReference type="EMBL" id="MBJ6367497.1"/>
    </source>
</evidence>
<sequence length="139" mass="16529">MEAFQVYRSFNADKPIEELQYIMEAYQIELRNLKSELQFYKFLVEAAIFKPHVINLFEMLEQFKSKLKKMEVNRMGLLNKIGAHSNQIANKIECEDVACDAFFIKKHDTLEHEVHNFNQQVSNFKLNMYQYIQGVVKNE</sequence>
<keyword evidence="3" id="KW-1185">Reference proteome</keyword>
<comment type="caution">
    <text evidence="2">The sequence shown here is derived from an EMBL/GenBank/DDBJ whole genome shotgun (WGS) entry which is preliminary data.</text>
</comment>
<dbReference type="Proteomes" id="UP000610931">
    <property type="component" value="Unassembled WGS sequence"/>
</dbReference>
<reference evidence="2" key="1">
    <citation type="submission" date="2020-12" db="EMBL/GenBank/DDBJ databases">
        <title>Snuella sp. nov., isolated from sediment in Incheon.</title>
        <authorList>
            <person name="Kim W."/>
        </authorList>
    </citation>
    <scope>NUCLEOTIDE SEQUENCE</scope>
    <source>
        <strain evidence="2">CAU 1569</strain>
    </source>
</reference>
<dbReference type="EMBL" id="JAELVQ010000004">
    <property type="protein sequence ID" value="MBJ6367497.1"/>
    <property type="molecule type" value="Genomic_DNA"/>
</dbReference>
<evidence type="ECO:0000313" key="3">
    <source>
        <dbReference type="Proteomes" id="UP000610931"/>
    </source>
</evidence>
<organism evidence="2 3">
    <name type="scientific">Snuella sedimenti</name>
    <dbReference type="NCBI Taxonomy" id="2798802"/>
    <lineage>
        <taxon>Bacteria</taxon>
        <taxon>Pseudomonadati</taxon>
        <taxon>Bacteroidota</taxon>
        <taxon>Flavobacteriia</taxon>
        <taxon>Flavobacteriales</taxon>
        <taxon>Flavobacteriaceae</taxon>
        <taxon>Snuella</taxon>
    </lineage>
</organism>
<name>A0A8J7IMT7_9FLAO</name>
<feature type="coiled-coil region" evidence="1">
    <location>
        <begin position="16"/>
        <end position="80"/>
    </location>
</feature>
<accession>A0A8J7IMT7</accession>